<comment type="similarity">
    <text evidence="2">Belongs to the nanoviridae capsid protein family.</text>
</comment>
<dbReference type="GO" id="GO:0039615">
    <property type="term" value="C:T=1 icosahedral viral capsid"/>
    <property type="evidence" value="ECO:0007669"/>
    <property type="project" value="UniProtKB-KW"/>
</dbReference>
<reference evidence="15" key="6">
    <citation type="submission" date="2019-09" db="EMBL/GenBank/DDBJ databases">
        <title>Pea Virome.</title>
        <authorList>
            <person name="Gaafar Y.Z.A."/>
            <person name="Ziebell H."/>
        </authorList>
    </citation>
    <scope>NUCLEOTIDE SEQUENCE</scope>
    <source>
        <strain evidence="16">Kreis Stormarn_16</strain>
        <strain evidence="15">Landkreis Meissen_17</strain>
        <strain evidence="18">Salzlandkreis-1_16</strain>
        <strain evidence="17">Salzlandkreis-1_17</strain>
    </source>
</reference>
<dbReference type="EMBL" id="KY810778">
    <property type="protein sequence ID" value="ATS17318.1"/>
    <property type="molecule type" value="Genomic_DNA"/>
</dbReference>
<reference evidence="14" key="5">
    <citation type="submission" date="2019-05" db="EMBL/GenBank/DDBJ databases">
        <title>Comparative study on three RNA-based approaches for detection of plant virus/viroid using high throughput sequencing.</title>
        <authorList>
            <person name="Gaafar Y.Z.A."/>
            <person name="Ziebell H."/>
        </authorList>
    </citation>
    <scope>NUCLEOTIDE SEQUENCE</scope>
    <source>
        <strain evidence="14">JKI ID 31400</strain>
    </source>
</reference>
<evidence type="ECO:0000313" key="16">
    <source>
        <dbReference type="EMBL" id="QKG33168.1"/>
    </source>
</evidence>
<gene>
    <name evidence="8" type="primary">CP</name>
    <name evidence="14" type="ORF">PNYDV_sSgp1</name>
</gene>
<proteinExistence type="inferred from homology"/>
<accession>V9TNG9</accession>
<evidence type="ECO:0000313" key="8">
    <source>
        <dbReference type="EMBL" id="AHC72272.1"/>
    </source>
</evidence>
<evidence type="ECO:0000256" key="4">
    <source>
        <dbReference type="ARBA" id="ARBA00022431"/>
    </source>
</evidence>
<evidence type="ECO:0000256" key="5">
    <source>
        <dbReference type="ARBA" id="ARBA00022561"/>
    </source>
</evidence>
<protein>
    <recommendedName>
        <fullName evidence="3">Capsid protein</fullName>
    </recommendedName>
    <alternativeName>
        <fullName evidence="7">Coat protein</fullName>
    </alternativeName>
</protein>
<reference evidence="10" key="3">
    <citation type="submission" date="2018-02" db="EMBL/GenBank/DDBJ databases">
        <authorList>
            <person name="Cohen D.B."/>
            <person name="Kent A.D."/>
        </authorList>
    </citation>
    <scope>NUCLEOTIDE SEQUENCE</scope>
    <source>
        <strain evidence="10">DK HZ16-572</strain>
        <strain evidence="11">DK HZ16-573</strain>
        <strain evidence="12">DK HZ16-582</strain>
        <strain evidence="13">DK HZ16-583</strain>
    </source>
</reference>
<evidence type="ECO:0000256" key="2">
    <source>
        <dbReference type="ARBA" id="ARBA00008736"/>
    </source>
</evidence>
<evidence type="ECO:0000256" key="7">
    <source>
        <dbReference type="ARBA" id="ARBA00031336"/>
    </source>
</evidence>
<keyword evidence="5" id="KW-0167">Capsid protein</keyword>
<evidence type="ECO:0000313" key="12">
    <source>
        <dbReference type="EMBL" id="AVT42646.1"/>
    </source>
</evidence>
<dbReference type="EMBL" id="MN497840">
    <property type="protein sequence ID" value="QKG33168.1"/>
    <property type="molecule type" value="Genomic_DNA"/>
</dbReference>
<evidence type="ECO:0000313" key="13">
    <source>
        <dbReference type="EMBL" id="AVT42656.1"/>
    </source>
</evidence>
<reference evidence="10" key="4">
    <citation type="submission" date="2018-04" db="EMBL/GenBank/DDBJ databases">
        <title>Molecular characterisation of the first occurrence of Pea necrotic yellow dwarf virus in Denmark.</title>
        <authorList>
            <person name="Gaafar Y."/>
            <person name="Nielsen G."/>
            <person name="Ziebell H."/>
        </authorList>
    </citation>
    <scope>NUCLEOTIDE SEQUENCE</scope>
    <source>
        <strain evidence="10">DK HZ16-572</strain>
        <strain evidence="11">DK HZ16-573</strain>
        <strain evidence="12">DK HZ16-582</strain>
        <strain evidence="13">DK HZ16-583</strain>
    </source>
</reference>
<dbReference type="Pfam" id="PF04660">
    <property type="entry name" value="Nanovirus_coat"/>
    <property type="match status" value="1"/>
</dbReference>
<organism evidence="8">
    <name type="scientific">Pea necrotic yellow dwarf virus</name>
    <dbReference type="NCBI Taxonomy" id="753670"/>
    <lineage>
        <taxon>Viruses</taxon>
        <taxon>Monodnaviria</taxon>
        <taxon>Shotokuvirae</taxon>
        <taxon>Cressdnaviricota</taxon>
        <taxon>Arfiviricetes</taxon>
        <taxon>Mulpavirales</taxon>
        <taxon>Nanoviridae</taxon>
        <taxon>Nanovirus</taxon>
        <taxon>Nanovirus necropisi</taxon>
    </lineage>
</organism>
<dbReference type="InterPro" id="IPR006753">
    <property type="entry name" value="Nanovirus_coat"/>
</dbReference>
<dbReference type="EMBL" id="MK948529">
    <property type="protein sequence ID" value="QDF44127.1"/>
    <property type="molecule type" value="Genomic_DNA"/>
</dbReference>
<reference evidence="9" key="2">
    <citation type="journal article" date="2017" name="Front. Microbiol.">
        <title>Next Generation Sequencing for Detection and Discovery of Plant Viruses and Viroids: Comparison of Two Approaches.</title>
        <authorList>
            <person name="Pecman A."/>
            <person name="Kutnjak D."/>
            <person name="Gutierrez-Aguirre I."/>
            <person name="Adams I."/>
            <person name="Fox A."/>
            <person name="Boonham N."/>
            <person name="Ravnikar M."/>
        </authorList>
    </citation>
    <scope>NUCLEOTIDE SEQUENCE</scope>
    <source>
        <strain evidence="9">110726</strain>
    </source>
</reference>
<dbReference type="EMBL" id="MH000255">
    <property type="protein sequence ID" value="AVT42646.1"/>
    <property type="molecule type" value="Genomic_DNA"/>
</dbReference>
<evidence type="ECO:0000256" key="1">
    <source>
        <dbReference type="ARBA" id="ARBA00004328"/>
    </source>
</evidence>
<dbReference type="EMBL" id="MN497844">
    <property type="protein sequence ID" value="QKG33172.1"/>
    <property type="molecule type" value="Genomic_DNA"/>
</dbReference>
<evidence type="ECO:0000313" key="11">
    <source>
        <dbReference type="EMBL" id="AVT42640.1"/>
    </source>
</evidence>
<evidence type="ECO:0000313" key="18">
    <source>
        <dbReference type="EMBL" id="QKG33172.1"/>
    </source>
</evidence>
<evidence type="ECO:0000256" key="6">
    <source>
        <dbReference type="ARBA" id="ARBA00022844"/>
    </source>
</evidence>
<dbReference type="EMBL" id="MN497842">
    <property type="protein sequence ID" value="QKG33170.1"/>
    <property type="molecule type" value="Genomic_DNA"/>
</dbReference>
<dbReference type="EMBL" id="MH000248">
    <property type="protein sequence ID" value="AVT42640.1"/>
    <property type="molecule type" value="Genomic_DNA"/>
</dbReference>
<keyword evidence="4" id="KW-1140">T=1 icosahedral capsid protein</keyword>
<evidence type="ECO:0000313" key="15">
    <source>
        <dbReference type="EMBL" id="QKG33164.1"/>
    </source>
</evidence>
<comment type="subcellular location">
    <subcellularLocation>
        <location evidence="1">Virion</location>
    </subcellularLocation>
</comment>
<dbReference type="EMBL" id="MN497836">
    <property type="protein sequence ID" value="QKG33164.1"/>
    <property type="molecule type" value="Genomic_DNA"/>
</dbReference>
<evidence type="ECO:0000313" key="9">
    <source>
        <dbReference type="EMBL" id="ATS17318.1"/>
    </source>
</evidence>
<reference evidence="8" key="1">
    <citation type="journal article" date="2014" name="J. Gen. Virol.">
        <title>Genome diversity and evidence of recombination and reassortment in nanoviruses from Europe.</title>
        <authorList>
            <person name="Grigoras I."/>
            <person name="Ginzo A.I."/>
            <person name="Martin D.P."/>
            <person name="Varsani A."/>
            <person name="Romero J."/>
            <person name="Mammadov A.Ch."/>
            <person name="Huseynova I.M."/>
            <person name="Aliyev J.A."/>
            <person name="Kheyr-Pour A."/>
            <person name="Huss H."/>
            <person name="Ziebell H."/>
            <person name="Timchenko T."/>
            <person name="Vetten H.J."/>
            <person name="Gronenborn B."/>
        </authorList>
    </citation>
    <scope>NUCLEOTIDE SEQUENCE</scope>
    <source>
        <strain evidence="8">Gross-Enzersdorf_1</strain>
    </source>
</reference>
<evidence type="ECO:0000313" key="14">
    <source>
        <dbReference type="EMBL" id="QDF44127.1"/>
    </source>
</evidence>
<dbReference type="EMBL" id="MH000265">
    <property type="protein sequence ID" value="AVT42656.1"/>
    <property type="molecule type" value="Genomic_DNA"/>
</dbReference>
<sequence>MAPFAQWAVKKRRTPRGGARRYSKAVAPTTKVAFHQSTVLNKEDIVGFEIKPPDITRYKIRRVVLFCTFRMPPGELLNYLIVKTNSPLLNWGAVFTAPGLMVKEQFQDMVTIVTGGKLEGSGVAGSTSLKAMRKVVSLGAGVAQTQHMYVVFFSSDSMKAILEGRVYVAI</sequence>
<dbReference type="EMBL" id="KC979044">
    <property type="protein sequence ID" value="AHC72272.1"/>
    <property type="molecule type" value="Genomic_DNA"/>
</dbReference>
<evidence type="ECO:0000313" key="10">
    <source>
        <dbReference type="EMBL" id="AVT42630.1"/>
    </source>
</evidence>
<dbReference type="EMBL" id="MH000238">
    <property type="protein sequence ID" value="AVT42630.1"/>
    <property type="molecule type" value="Genomic_DNA"/>
</dbReference>
<keyword evidence="6" id="KW-0946">Virion</keyword>
<evidence type="ECO:0000256" key="3">
    <source>
        <dbReference type="ARBA" id="ARBA00018091"/>
    </source>
</evidence>
<evidence type="ECO:0000313" key="17">
    <source>
        <dbReference type="EMBL" id="QKG33170.1"/>
    </source>
</evidence>
<name>V9TNG9_9VIRU</name>